<keyword evidence="3" id="KW-1185">Reference proteome</keyword>
<organism evidence="2 3">
    <name type="scientific">Roseateles amylovorans</name>
    <dbReference type="NCBI Taxonomy" id="2978473"/>
    <lineage>
        <taxon>Bacteria</taxon>
        <taxon>Pseudomonadati</taxon>
        <taxon>Pseudomonadota</taxon>
        <taxon>Betaproteobacteria</taxon>
        <taxon>Burkholderiales</taxon>
        <taxon>Sphaerotilaceae</taxon>
        <taxon>Roseateles</taxon>
    </lineage>
</organism>
<evidence type="ECO:0000313" key="2">
    <source>
        <dbReference type="EMBL" id="UXH80725.1"/>
    </source>
</evidence>
<protein>
    <submittedName>
        <fullName evidence="2">Uncharacterized protein</fullName>
    </submittedName>
</protein>
<feature type="chain" id="PRO_5045189578" evidence="1">
    <location>
        <begin position="22"/>
        <end position="145"/>
    </location>
</feature>
<accession>A0ABY6B6C5</accession>
<proteinExistence type="predicted"/>
<dbReference type="RefSeq" id="WP_261760542.1">
    <property type="nucleotide sequence ID" value="NZ_CP104562.2"/>
</dbReference>
<gene>
    <name evidence="2" type="ORF">N4261_12950</name>
</gene>
<sequence length="145" mass="15326">MQTRTILGLALAAALPLSALAHEGHERQEALPVSAAAAADTTNQIVVVRDAETGKLRAATAEEHAALQSLRNVRRSVLRAAPVTPQIKYHANGATGVRVTDEMTSFSVMVRRADGSLAERCFATKEEAEAAVRNGIVESSALPTK</sequence>
<dbReference type="Proteomes" id="UP001064933">
    <property type="component" value="Chromosome"/>
</dbReference>
<reference evidence="2" key="1">
    <citation type="submission" date="2022-10" db="EMBL/GenBank/DDBJ databases">
        <title>Characterization and whole genome sequencing of a new Roseateles species, isolated from fresh water.</title>
        <authorList>
            <person name="Guliayeva D.Y."/>
            <person name="Akhremchuk A.E."/>
            <person name="Sikolenko M.A."/>
            <person name="Valentovich L.N."/>
            <person name="Sidarenka A.V."/>
        </authorList>
    </citation>
    <scope>NUCLEOTIDE SEQUENCE</scope>
    <source>
        <strain evidence="2">BIM B-1768</strain>
    </source>
</reference>
<feature type="signal peptide" evidence="1">
    <location>
        <begin position="1"/>
        <end position="21"/>
    </location>
</feature>
<dbReference type="EMBL" id="CP104562">
    <property type="protein sequence ID" value="UXH80725.1"/>
    <property type="molecule type" value="Genomic_DNA"/>
</dbReference>
<name>A0ABY6B6C5_9BURK</name>
<keyword evidence="1" id="KW-0732">Signal</keyword>
<dbReference type="NCBIfam" id="NF047450">
    <property type="entry name" value="post-PEP-CTERM_1"/>
    <property type="match status" value="1"/>
</dbReference>
<evidence type="ECO:0000313" key="3">
    <source>
        <dbReference type="Proteomes" id="UP001064933"/>
    </source>
</evidence>
<evidence type="ECO:0000256" key="1">
    <source>
        <dbReference type="SAM" id="SignalP"/>
    </source>
</evidence>